<evidence type="ECO:0000256" key="1">
    <source>
        <dbReference type="ARBA" id="ARBA00004141"/>
    </source>
</evidence>
<feature type="domain" description="GtrA/DPMS transmembrane" evidence="6">
    <location>
        <begin position="8"/>
        <end position="60"/>
    </location>
</feature>
<comment type="caution">
    <text evidence="7">The sequence shown here is derived from an EMBL/GenBank/DDBJ whole genome shotgun (WGS) entry which is preliminary data.</text>
</comment>
<evidence type="ECO:0000313" key="7">
    <source>
        <dbReference type="EMBL" id="EFG55350.1"/>
    </source>
</evidence>
<accession>D4YU30</accession>
<name>D4YU30_9LACO</name>
<dbReference type="InterPro" id="IPR007267">
    <property type="entry name" value="GtrA_DPMS_TM"/>
</dbReference>
<dbReference type="Pfam" id="PF04138">
    <property type="entry name" value="GtrA_DPMS_TM"/>
    <property type="match status" value="1"/>
</dbReference>
<dbReference type="AlphaFoldDB" id="D4YU30"/>
<dbReference type="eggNOG" id="COG2246">
    <property type="taxonomic scope" value="Bacteria"/>
</dbReference>
<dbReference type="PROSITE" id="PS51257">
    <property type="entry name" value="PROKAR_LIPOPROTEIN"/>
    <property type="match status" value="1"/>
</dbReference>
<keyword evidence="4 5" id="KW-0472">Membrane</keyword>
<evidence type="ECO:0000256" key="2">
    <source>
        <dbReference type="ARBA" id="ARBA00022692"/>
    </source>
</evidence>
<comment type="subcellular location">
    <subcellularLocation>
        <location evidence="1">Membrane</location>
        <topology evidence="1">Multi-pass membrane protein</topology>
    </subcellularLocation>
</comment>
<keyword evidence="8" id="KW-1185">Reference proteome</keyword>
<dbReference type="Proteomes" id="UP000004069">
    <property type="component" value="Unassembled WGS sequence"/>
</dbReference>
<evidence type="ECO:0000313" key="8">
    <source>
        <dbReference type="Proteomes" id="UP000004069"/>
    </source>
</evidence>
<evidence type="ECO:0000256" key="3">
    <source>
        <dbReference type="ARBA" id="ARBA00022989"/>
    </source>
</evidence>
<keyword evidence="2 5" id="KW-0812">Transmembrane</keyword>
<dbReference type="GO" id="GO:0016020">
    <property type="term" value="C:membrane"/>
    <property type="evidence" value="ECO:0007669"/>
    <property type="project" value="UniProtKB-SubCell"/>
</dbReference>
<organism evidence="7 8">
    <name type="scientific">Lactobacillus amylolyticus DSM 11664</name>
    <dbReference type="NCBI Taxonomy" id="585524"/>
    <lineage>
        <taxon>Bacteria</taxon>
        <taxon>Bacillati</taxon>
        <taxon>Bacillota</taxon>
        <taxon>Bacilli</taxon>
        <taxon>Lactobacillales</taxon>
        <taxon>Lactobacillaceae</taxon>
        <taxon>Lactobacillus</taxon>
    </lineage>
</organism>
<proteinExistence type="predicted"/>
<reference evidence="7 8" key="1">
    <citation type="submission" date="2010-04" db="EMBL/GenBank/DDBJ databases">
        <authorList>
            <person name="Muzny D."/>
            <person name="Qin X."/>
            <person name="Deng J."/>
            <person name="Jiang H."/>
            <person name="Liu Y."/>
            <person name="Qu J."/>
            <person name="Song X.-Z."/>
            <person name="Zhang L."/>
            <person name="Thornton R."/>
            <person name="Coyle M."/>
            <person name="Francisco L."/>
            <person name="Jackson L."/>
            <person name="Javaid M."/>
            <person name="Korchina V."/>
            <person name="Kovar C."/>
            <person name="Mata R."/>
            <person name="Mathew T."/>
            <person name="Ngo R."/>
            <person name="Nguyen L."/>
            <person name="Nguyen N."/>
            <person name="Okwuonu G."/>
            <person name="Ongeri F."/>
            <person name="Pham C."/>
            <person name="Simmons D."/>
            <person name="Wilczek-Boney K."/>
            <person name="Hale W."/>
            <person name="Jakkamsetti A."/>
            <person name="Pham P."/>
            <person name="Ruth R."/>
            <person name="San Lucas F."/>
            <person name="Warren J."/>
            <person name="Zhang J."/>
            <person name="Zhao Z."/>
            <person name="Zhou C."/>
            <person name="Zhu D."/>
            <person name="Lee S."/>
            <person name="Bess C."/>
            <person name="Blankenburg K."/>
            <person name="Forbes L."/>
            <person name="Fu Q."/>
            <person name="Gubbala S."/>
            <person name="Hirani K."/>
            <person name="Jayaseelan J.C."/>
            <person name="Lara F."/>
            <person name="Munidasa M."/>
            <person name="Palculict T."/>
            <person name="Patil S."/>
            <person name="Pu L.-L."/>
            <person name="Saada N."/>
            <person name="Tang L."/>
            <person name="Weissenberger G."/>
            <person name="Zhu Y."/>
            <person name="Hemphill L."/>
            <person name="Shang Y."/>
            <person name="Youmans B."/>
            <person name="Ayvaz T."/>
            <person name="Ross M."/>
            <person name="Santibanez J."/>
            <person name="Aqrawi P."/>
            <person name="Gross S."/>
            <person name="Joshi V."/>
            <person name="Fowler G."/>
            <person name="Nazareth L."/>
            <person name="Reid J."/>
            <person name="Worley K."/>
            <person name="Petrosino J."/>
            <person name="Highlander S."/>
            <person name="Gibbs R."/>
        </authorList>
    </citation>
    <scope>NUCLEOTIDE SEQUENCE [LARGE SCALE GENOMIC DNA]</scope>
    <source>
        <strain evidence="7 8">DSM 11664</strain>
    </source>
</reference>
<dbReference type="GO" id="GO:0000271">
    <property type="term" value="P:polysaccharide biosynthetic process"/>
    <property type="evidence" value="ECO:0007669"/>
    <property type="project" value="InterPro"/>
</dbReference>
<keyword evidence="3 5" id="KW-1133">Transmembrane helix</keyword>
<feature type="transmembrane region" description="Helical" evidence="5">
    <location>
        <begin position="35"/>
        <end position="52"/>
    </location>
</feature>
<gene>
    <name evidence="7" type="ORF">HMPREF0493_1041</name>
</gene>
<evidence type="ECO:0000259" key="6">
    <source>
        <dbReference type="Pfam" id="PF04138"/>
    </source>
</evidence>
<feature type="transmembrane region" description="Helical" evidence="5">
    <location>
        <begin position="7"/>
        <end position="29"/>
    </location>
</feature>
<sequence>MWRRFVEYYLVGQITTLFTTACIFIFVTLLGQNALVVKIVSTIIATLIQFVVNKAITFKK</sequence>
<protein>
    <recommendedName>
        <fullName evidence="6">GtrA/DPMS transmembrane domain-containing protein</fullName>
    </recommendedName>
</protein>
<evidence type="ECO:0000256" key="4">
    <source>
        <dbReference type="ARBA" id="ARBA00023136"/>
    </source>
</evidence>
<dbReference type="EMBL" id="ADNY01000038">
    <property type="protein sequence ID" value="EFG55350.1"/>
    <property type="molecule type" value="Genomic_DNA"/>
</dbReference>
<evidence type="ECO:0000256" key="5">
    <source>
        <dbReference type="SAM" id="Phobius"/>
    </source>
</evidence>